<dbReference type="PANTHER" id="PTHR31284:SF24">
    <property type="entry name" value="ACID PHOSPHATASE"/>
    <property type="match status" value="1"/>
</dbReference>
<proteinExistence type="predicted"/>
<feature type="signal peptide" evidence="1">
    <location>
        <begin position="1"/>
        <end position="21"/>
    </location>
</feature>
<accession>A0AAV0ZYG5</accession>
<dbReference type="Proteomes" id="UP001157006">
    <property type="component" value="Chromosome 3"/>
</dbReference>
<dbReference type="Gene3D" id="3.40.50.1000">
    <property type="entry name" value="HAD superfamily/HAD-like"/>
    <property type="match status" value="2"/>
</dbReference>
<reference evidence="2 3" key="1">
    <citation type="submission" date="2023-01" db="EMBL/GenBank/DDBJ databases">
        <authorList>
            <person name="Kreplak J."/>
        </authorList>
    </citation>
    <scope>NUCLEOTIDE SEQUENCE [LARGE SCALE GENOMIC DNA]</scope>
</reference>
<name>A0AAV0ZYG5_VICFA</name>
<feature type="chain" id="PRO_5043404413" evidence="1">
    <location>
        <begin position="22"/>
        <end position="127"/>
    </location>
</feature>
<protein>
    <submittedName>
        <fullName evidence="2">Uncharacterized protein</fullName>
    </submittedName>
</protein>
<keyword evidence="3" id="KW-1185">Reference proteome</keyword>
<sequence length="127" mass="14735">MRKSIGWCLVFICLLIPIVIADWNILKLSRNGLEISLKNYCESWRMNVELHNISDFEVVPGECIEYIGKYMKSTQYKVDSERATQECLVHNDGYHIWGILGDQYNSIEGIPSPIRAFKLPNPMYYVS</sequence>
<organism evidence="2 3">
    <name type="scientific">Vicia faba</name>
    <name type="common">Broad bean</name>
    <name type="synonym">Faba vulgaris</name>
    <dbReference type="NCBI Taxonomy" id="3906"/>
    <lineage>
        <taxon>Eukaryota</taxon>
        <taxon>Viridiplantae</taxon>
        <taxon>Streptophyta</taxon>
        <taxon>Embryophyta</taxon>
        <taxon>Tracheophyta</taxon>
        <taxon>Spermatophyta</taxon>
        <taxon>Magnoliopsida</taxon>
        <taxon>eudicotyledons</taxon>
        <taxon>Gunneridae</taxon>
        <taxon>Pentapetalae</taxon>
        <taxon>rosids</taxon>
        <taxon>fabids</taxon>
        <taxon>Fabales</taxon>
        <taxon>Fabaceae</taxon>
        <taxon>Papilionoideae</taxon>
        <taxon>50 kb inversion clade</taxon>
        <taxon>NPAAA clade</taxon>
        <taxon>Hologalegina</taxon>
        <taxon>IRL clade</taxon>
        <taxon>Fabeae</taxon>
        <taxon>Vicia</taxon>
    </lineage>
</organism>
<gene>
    <name evidence="2" type="ORF">VFH_III015520</name>
</gene>
<evidence type="ECO:0000313" key="3">
    <source>
        <dbReference type="Proteomes" id="UP001157006"/>
    </source>
</evidence>
<dbReference type="PANTHER" id="PTHR31284">
    <property type="entry name" value="ACID PHOSPHATASE-LIKE PROTEIN"/>
    <property type="match status" value="1"/>
</dbReference>
<evidence type="ECO:0000256" key="1">
    <source>
        <dbReference type="SAM" id="SignalP"/>
    </source>
</evidence>
<evidence type="ECO:0000313" key="2">
    <source>
        <dbReference type="EMBL" id="CAI8601887.1"/>
    </source>
</evidence>
<dbReference type="Pfam" id="PF03767">
    <property type="entry name" value="Acid_phosphat_B"/>
    <property type="match status" value="2"/>
</dbReference>
<dbReference type="AlphaFoldDB" id="A0AAV0ZYG5"/>
<dbReference type="InterPro" id="IPR005519">
    <property type="entry name" value="Acid_phosphat_B-like"/>
</dbReference>
<dbReference type="InterPro" id="IPR023214">
    <property type="entry name" value="HAD_sf"/>
</dbReference>
<dbReference type="EMBL" id="OX451738">
    <property type="protein sequence ID" value="CAI8601887.1"/>
    <property type="molecule type" value="Genomic_DNA"/>
</dbReference>
<keyword evidence="1" id="KW-0732">Signal</keyword>